<dbReference type="AlphaFoldDB" id="A0A4P6UWY8"/>
<proteinExistence type="predicted"/>
<dbReference type="Proteomes" id="UP000291151">
    <property type="component" value="Chromosome"/>
</dbReference>
<keyword evidence="1" id="KW-1277">Toxin-antitoxin system</keyword>
<dbReference type="InterPro" id="IPR052747">
    <property type="entry name" value="TA_system_RelE_toxin"/>
</dbReference>
<dbReference type="Pfam" id="PF05016">
    <property type="entry name" value="ParE_toxin"/>
    <property type="match status" value="1"/>
</dbReference>
<name>A0A4P6UWY8_9BACL</name>
<accession>A0A4P6UWY8</accession>
<dbReference type="EMBL" id="CP036528">
    <property type="protein sequence ID" value="QBK26901.1"/>
    <property type="molecule type" value="Genomic_DNA"/>
</dbReference>
<sequence>MMESVKYELRFSKLAAKNIKKLDRVTQERIKKSLLQLSESPFDFTKQDIKKLAGYTNSYRLRVGKYRILYTIMEHEIVIFVFNVDSRGDIYK</sequence>
<evidence type="ECO:0000313" key="2">
    <source>
        <dbReference type="EMBL" id="QBK26901.1"/>
    </source>
</evidence>
<dbReference type="KEGG" id="uth:DKZ56_14250"/>
<dbReference type="InterPro" id="IPR007712">
    <property type="entry name" value="RelE/ParE_toxin"/>
</dbReference>
<dbReference type="InterPro" id="IPR035093">
    <property type="entry name" value="RelE/ParE_toxin_dom_sf"/>
</dbReference>
<keyword evidence="3" id="KW-1185">Reference proteome</keyword>
<reference evidence="2 3" key="1">
    <citation type="submission" date="2019-02" db="EMBL/GenBank/DDBJ databases">
        <title>Ureibacillus thermophilus.</title>
        <authorList>
            <person name="Sunny J.S."/>
            <person name="Natarajan A."/>
            <person name="Saleena L.M."/>
        </authorList>
    </citation>
    <scope>NUCLEOTIDE SEQUENCE [LARGE SCALE GENOMIC DNA]</scope>
    <source>
        <strain evidence="2 3">LM102</strain>
    </source>
</reference>
<dbReference type="PANTHER" id="PTHR38813:SF1">
    <property type="entry name" value="TOXIN RELE1-RELATED"/>
    <property type="match status" value="1"/>
</dbReference>
<evidence type="ECO:0000313" key="3">
    <source>
        <dbReference type="Proteomes" id="UP000291151"/>
    </source>
</evidence>
<dbReference type="PANTHER" id="PTHR38813">
    <property type="match status" value="1"/>
</dbReference>
<organism evidence="2 3">
    <name type="scientific">Ureibacillus thermophilus</name>
    <dbReference type="NCBI Taxonomy" id="367743"/>
    <lineage>
        <taxon>Bacteria</taxon>
        <taxon>Bacillati</taxon>
        <taxon>Bacillota</taxon>
        <taxon>Bacilli</taxon>
        <taxon>Bacillales</taxon>
        <taxon>Caryophanaceae</taxon>
        <taxon>Ureibacillus</taxon>
    </lineage>
</organism>
<evidence type="ECO:0000256" key="1">
    <source>
        <dbReference type="ARBA" id="ARBA00022649"/>
    </source>
</evidence>
<protein>
    <submittedName>
        <fullName evidence="2">Type II toxin-antitoxin system RelE/ParE family toxin</fullName>
    </submittedName>
</protein>
<dbReference type="SUPFAM" id="SSF143011">
    <property type="entry name" value="RelE-like"/>
    <property type="match status" value="1"/>
</dbReference>
<gene>
    <name evidence="2" type="ORF">DKZ56_14250</name>
</gene>
<dbReference type="Gene3D" id="3.30.2310.20">
    <property type="entry name" value="RelE-like"/>
    <property type="match status" value="1"/>
</dbReference>